<dbReference type="KEGG" id="rgu:A4W93_25685"/>
<keyword evidence="2" id="KW-1185">Reference proteome</keyword>
<evidence type="ECO:0000313" key="2">
    <source>
        <dbReference type="Proteomes" id="UP000193427"/>
    </source>
</evidence>
<evidence type="ECO:0000313" key="1">
    <source>
        <dbReference type="EMBL" id="ARN23027.1"/>
    </source>
</evidence>
<gene>
    <name evidence="1" type="ORF">A4W93_25685</name>
</gene>
<name>A0A1W6LFQ1_9BURK</name>
<dbReference type="EMBL" id="CP015118">
    <property type="protein sequence ID" value="ARN23027.1"/>
    <property type="molecule type" value="Genomic_DNA"/>
</dbReference>
<dbReference type="AlphaFoldDB" id="A0A1W6LFQ1"/>
<sequence>MVAGCGGGGDAEGDVSADDTSVNGSFAVCAANADGFTSMQTVLTFSDTQASFGLRQYFGTRCRGPAFVSIRFPLILLTGTGTQSVAAPSSGSVTAVRFTASSAGGALTVDTGSDHVRIVDGQLQVVAPDSGLVIYSDDLVQASYTNEKDLRVRVGGQLFLGQGDGTLNADGYPTGVDYTQPWTRLE</sequence>
<accession>A0A1W6LFQ1</accession>
<reference evidence="1 2" key="1">
    <citation type="submission" date="2016-04" db="EMBL/GenBank/DDBJ databases">
        <title>Complete genome sequence of natural rubber-degrading, novel Gram-negative bacterium, Rhizobacter gummiphilus strain NS21.</title>
        <authorList>
            <person name="Tabata M."/>
            <person name="Kasai D."/>
            <person name="Fukuda M."/>
        </authorList>
    </citation>
    <scope>NUCLEOTIDE SEQUENCE [LARGE SCALE GENOMIC DNA]</scope>
    <source>
        <strain evidence="1 2">NS21</strain>
    </source>
</reference>
<organism evidence="1 2">
    <name type="scientific">Piscinibacter gummiphilus</name>
    <dbReference type="NCBI Taxonomy" id="946333"/>
    <lineage>
        <taxon>Bacteria</taxon>
        <taxon>Pseudomonadati</taxon>
        <taxon>Pseudomonadota</taxon>
        <taxon>Betaproteobacteria</taxon>
        <taxon>Burkholderiales</taxon>
        <taxon>Sphaerotilaceae</taxon>
        <taxon>Piscinibacter</taxon>
    </lineage>
</organism>
<protein>
    <submittedName>
        <fullName evidence="1">Uncharacterized protein</fullName>
    </submittedName>
</protein>
<dbReference type="Proteomes" id="UP000193427">
    <property type="component" value="Chromosome"/>
</dbReference>
<dbReference type="STRING" id="946333.A4W93_25685"/>
<proteinExistence type="predicted"/>